<keyword evidence="2" id="KW-1185">Reference proteome</keyword>
<organism evidence="1 2">
    <name type="scientific">Massilia violaceinigra</name>
    <dbReference type="NCBI Taxonomy" id="2045208"/>
    <lineage>
        <taxon>Bacteria</taxon>
        <taxon>Pseudomonadati</taxon>
        <taxon>Pseudomonadota</taxon>
        <taxon>Betaproteobacteria</taxon>
        <taxon>Burkholderiales</taxon>
        <taxon>Oxalobacteraceae</taxon>
        <taxon>Telluria group</taxon>
        <taxon>Massilia</taxon>
    </lineage>
</organism>
<reference evidence="1 2" key="1">
    <citation type="submission" date="2020-10" db="EMBL/GenBank/DDBJ databases">
        <title>Genome analysis of Massilia species.</title>
        <authorList>
            <person name="Jung D.-H."/>
        </authorList>
    </citation>
    <scope>NUCLEOTIDE SEQUENCE [LARGE SCALE GENOMIC DNA]</scope>
    <source>
        <strain evidence="2">sipir</strain>
    </source>
</reference>
<protein>
    <submittedName>
        <fullName evidence="1">Uncharacterized protein</fullName>
    </submittedName>
</protein>
<evidence type="ECO:0000313" key="1">
    <source>
        <dbReference type="EMBL" id="UOD29033.1"/>
    </source>
</evidence>
<dbReference type="Proteomes" id="UP000831532">
    <property type="component" value="Chromosome"/>
</dbReference>
<accession>A0ABY4A8U5</accession>
<sequence>MTVAMMIHEPIDKVERDFYLCVCVERIHREILEPIAIEEGLTMVDNWGTYQIVDASTLDEFLAQMKVLMNRIVHLEDTTDESKDFLTNRMRGLVDETTRWIKSRPGLAVWIG</sequence>
<proteinExistence type="predicted"/>
<name>A0ABY4A8U5_9BURK</name>
<dbReference type="EMBL" id="CP063361">
    <property type="protein sequence ID" value="UOD29033.1"/>
    <property type="molecule type" value="Genomic_DNA"/>
</dbReference>
<gene>
    <name evidence="1" type="ORF">INH39_26970</name>
</gene>
<evidence type="ECO:0000313" key="2">
    <source>
        <dbReference type="Proteomes" id="UP000831532"/>
    </source>
</evidence>
<dbReference type="RefSeq" id="WP_243490231.1">
    <property type="nucleotide sequence ID" value="NZ_CP063361.1"/>
</dbReference>